<dbReference type="GO" id="GO:0000049">
    <property type="term" value="F:tRNA binding"/>
    <property type="evidence" value="ECO:0007669"/>
    <property type="project" value="TreeGrafter"/>
</dbReference>
<feature type="compositionally biased region" description="Polar residues" evidence="6">
    <location>
        <begin position="378"/>
        <end position="393"/>
    </location>
</feature>
<keyword evidence="5" id="KW-0694">RNA-binding</keyword>
<proteinExistence type="predicted"/>
<keyword evidence="3" id="KW-0808">Transferase</keyword>
<dbReference type="PROSITE" id="PS51471">
    <property type="entry name" value="FE2OG_OXY"/>
    <property type="match status" value="1"/>
</dbReference>
<dbReference type="AlphaFoldDB" id="A0A1I8H9K7"/>
<dbReference type="Gene3D" id="2.60.120.590">
    <property type="entry name" value="Alpha-ketoglutarate-dependent dioxygenase AlkB-like"/>
    <property type="match status" value="1"/>
</dbReference>
<dbReference type="InterPro" id="IPR051422">
    <property type="entry name" value="AlkB_tRNA_MeTrf/Diox"/>
</dbReference>
<dbReference type="InterPro" id="IPR013216">
    <property type="entry name" value="Methyltransf_11"/>
</dbReference>
<dbReference type="GO" id="GO:0005737">
    <property type="term" value="C:cytoplasm"/>
    <property type="evidence" value="ECO:0007669"/>
    <property type="project" value="TreeGrafter"/>
</dbReference>
<feature type="domain" description="Fe2OG dioxygenase" evidence="7">
    <location>
        <begin position="246"/>
        <end position="354"/>
    </location>
</feature>
<keyword evidence="8" id="KW-1185">Reference proteome</keyword>
<dbReference type="WBParaSite" id="maker-uti_cns_0004964-snap-gene-0.9-mRNA-1">
    <property type="protein sequence ID" value="maker-uti_cns_0004964-snap-gene-0.9-mRNA-1"/>
    <property type="gene ID" value="maker-uti_cns_0004964-snap-gene-0.9"/>
</dbReference>
<evidence type="ECO:0000256" key="4">
    <source>
        <dbReference type="ARBA" id="ARBA00022833"/>
    </source>
</evidence>
<dbReference type="Pfam" id="PF08241">
    <property type="entry name" value="Methyltransf_11"/>
    <property type="match status" value="1"/>
</dbReference>
<dbReference type="GO" id="GO:0030488">
    <property type="term" value="P:tRNA methylation"/>
    <property type="evidence" value="ECO:0007669"/>
    <property type="project" value="TreeGrafter"/>
</dbReference>
<dbReference type="InterPro" id="IPR005123">
    <property type="entry name" value="Oxoglu/Fe-dep_dioxygenase_dom"/>
</dbReference>
<dbReference type="PANTHER" id="PTHR13069:SF21">
    <property type="entry name" value="ALKYLATED DNA REPAIR PROTEIN ALKB HOMOLOG 8"/>
    <property type="match status" value="1"/>
</dbReference>
<evidence type="ECO:0000259" key="7">
    <source>
        <dbReference type="PROSITE" id="PS51471"/>
    </source>
</evidence>
<dbReference type="Proteomes" id="UP000095280">
    <property type="component" value="Unplaced"/>
</dbReference>
<dbReference type="PANTHER" id="PTHR13069">
    <property type="entry name" value="ALKYLATED DNA REPAIR PROTEIN ALKB HOMOLOG 8"/>
    <property type="match status" value="1"/>
</dbReference>
<reference evidence="9" key="1">
    <citation type="submission" date="2016-11" db="UniProtKB">
        <authorList>
            <consortium name="WormBaseParasite"/>
        </authorList>
    </citation>
    <scope>IDENTIFICATION</scope>
</reference>
<feature type="region of interest" description="Disordered" evidence="6">
    <location>
        <begin position="375"/>
        <end position="395"/>
    </location>
</feature>
<accession>A0A1I8H9K7</accession>
<evidence type="ECO:0000256" key="3">
    <source>
        <dbReference type="ARBA" id="ARBA00022679"/>
    </source>
</evidence>
<dbReference type="InterPro" id="IPR029063">
    <property type="entry name" value="SAM-dependent_MTases_sf"/>
</dbReference>
<evidence type="ECO:0000313" key="9">
    <source>
        <dbReference type="WBParaSite" id="maker-uti_cns_0004964-snap-gene-0.9-mRNA-1"/>
    </source>
</evidence>
<dbReference type="InterPro" id="IPR027450">
    <property type="entry name" value="AlkB-like"/>
</dbReference>
<comment type="cofactor">
    <cofactor evidence="1">
        <name>Fe(2+)</name>
        <dbReference type="ChEBI" id="CHEBI:29033"/>
    </cofactor>
</comment>
<dbReference type="GO" id="GO:0002098">
    <property type="term" value="P:tRNA wobble uridine modification"/>
    <property type="evidence" value="ECO:0007669"/>
    <property type="project" value="TreeGrafter"/>
</dbReference>
<sequence>LQASHQTVPAPPLPQCLPGLQCPLAQLSPRQRRKISRKWHQAASAAGSTVLSAEPTACLLVANAGLHNGIGESNLVSLGLPGLIRVIQPAGQSHCFLLFHDAASAEEAAAGLQLHQLADSMPAGSVLYVFFADPELAVKQVQSSDPNEVATTNLADSSALPPGLSLTLDAVSLAEEAELLALVDAELDSGDRDVAIADGRLRNRRVVHWGHEFLYGRNRLAPLPDRPLPPACATVADRLTPAWLPRPDQLTANVYEPGGGIAAHVDSHAAFGDSILSVSLGSGCAFRLTRPGRPTICLALPPRSALLLTGEARLVWRHEIPARQVDLVASASSSGGCDLVKRGRRVSLTFRQARQSNQPCRCGFGDVCDEDRGVDGASSLSPAESQPTQQQQALDPASLEREFVHSVYDSIADHFSDTRHSRWPRVAAFLADLPPGCLLLDIGCGNGKNMLARRDLLAIVCDRSVALCTVCASRSLPVFQADALQLPLRNAVFDAAVCIAVLHHLSTRERRLAAIKELARVSRPNAPILIYVWAMEQRRNGKASAYLKKPEESDDAGQRGEQLVRDARTGLGVHRPGSEFKSADMLVPWRSRSDERLRFYHLFVEGELDQLCTDSGLFQLIEAYYDNGNWCVRLLRNDAPVS</sequence>
<evidence type="ECO:0000256" key="6">
    <source>
        <dbReference type="SAM" id="MobiDB-lite"/>
    </source>
</evidence>
<dbReference type="CDD" id="cd02440">
    <property type="entry name" value="AdoMet_MTases"/>
    <property type="match status" value="1"/>
</dbReference>
<dbReference type="SUPFAM" id="SSF53335">
    <property type="entry name" value="S-adenosyl-L-methionine-dependent methyltransferases"/>
    <property type="match status" value="1"/>
</dbReference>
<evidence type="ECO:0000256" key="5">
    <source>
        <dbReference type="ARBA" id="ARBA00022884"/>
    </source>
</evidence>
<evidence type="ECO:0000256" key="2">
    <source>
        <dbReference type="ARBA" id="ARBA00022603"/>
    </source>
</evidence>
<keyword evidence="2" id="KW-0489">Methyltransferase</keyword>
<evidence type="ECO:0000313" key="8">
    <source>
        <dbReference type="Proteomes" id="UP000095280"/>
    </source>
</evidence>
<dbReference type="GO" id="GO:0008757">
    <property type="term" value="F:S-adenosylmethionine-dependent methyltransferase activity"/>
    <property type="evidence" value="ECO:0007669"/>
    <property type="project" value="InterPro"/>
</dbReference>
<name>A0A1I8H9K7_9PLAT</name>
<dbReference type="Gene3D" id="3.40.50.150">
    <property type="entry name" value="Vaccinia Virus protein VP39"/>
    <property type="match status" value="1"/>
</dbReference>
<keyword evidence="4" id="KW-0862">Zinc</keyword>
<dbReference type="GO" id="GO:0106335">
    <property type="term" value="F:tRNA (5-carboxymethyluridine(34)-5-O)-methyltransferase activity"/>
    <property type="evidence" value="ECO:0007669"/>
    <property type="project" value="TreeGrafter"/>
</dbReference>
<organism evidence="8 9">
    <name type="scientific">Macrostomum lignano</name>
    <dbReference type="NCBI Taxonomy" id="282301"/>
    <lineage>
        <taxon>Eukaryota</taxon>
        <taxon>Metazoa</taxon>
        <taxon>Spiralia</taxon>
        <taxon>Lophotrochozoa</taxon>
        <taxon>Platyhelminthes</taxon>
        <taxon>Rhabditophora</taxon>
        <taxon>Macrostomorpha</taxon>
        <taxon>Macrostomida</taxon>
        <taxon>Macrostomidae</taxon>
        <taxon>Macrostomum</taxon>
    </lineage>
</organism>
<dbReference type="SUPFAM" id="SSF51197">
    <property type="entry name" value="Clavaminate synthase-like"/>
    <property type="match status" value="1"/>
</dbReference>
<protein>
    <submittedName>
        <fullName evidence="9">Fe2OG dioxygenase domain-containing protein</fullName>
    </submittedName>
</protein>
<evidence type="ECO:0000256" key="1">
    <source>
        <dbReference type="ARBA" id="ARBA00001954"/>
    </source>
</evidence>
<dbReference type="InterPro" id="IPR037151">
    <property type="entry name" value="AlkB-like_sf"/>
</dbReference>
<dbReference type="Pfam" id="PF13532">
    <property type="entry name" value="2OG-FeII_Oxy_2"/>
    <property type="match status" value="1"/>
</dbReference>
<dbReference type="GO" id="GO:0005634">
    <property type="term" value="C:nucleus"/>
    <property type="evidence" value="ECO:0007669"/>
    <property type="project" value="TreeGrafter"/>
</dbReference>